<dbReference type="Proteomes" id="UP001165082">
    <property type="component" value="Unassembled WGS sequence"/>
</dbReference>
<keyword evidence="2" id="KW-1185">Reference proteome</keyword>
<dbReference type="SUPFAM" id="SSF53254">
    <property type="entry name" value="Phosphoglycerate mutase-like"/>
    <property type="match status" value="1"/>
</dbReference>
<dbReference type="OrthoDB" id="496981at2759"/>
<protein>
    <submittedName>
        <fullName evidence="1">Uncharacterized protein</fullName>
    </submittedName>
</protein>
<evidence type="ECO:0000313" key="2">
    <source>
        <dbReference type="Proteomes" id="UP001165082"/>
    </source>
</evidence>
<dbReference type="AlphaFoldDB" id="A0A9W7E255"/>
<proteinExistence type="predicted"/>
<organism evidence="1 2">
    <name type="scientific">Triparma retinervis</name>
    <dbReference type="NCBI Taxonomy" id="2557542"/>
    <lineage>
        <taxon>Eukaryota</taxon>
        <taxon>Sar</taxon>
        <taxon>Stramenopiles</taxon>
        <taxon>Ochrophyta</taxon>
        <taxon>Bolidophyceae</taxon>
        <taxon>Parmales</taxon>
        <taxon>Triparmaceae</taxon>
        <taxon>Triparma</taxon>
    </lineage>
</organism>
<dbReference type="EMBL" id="BRXZ01001124">
    <property type="protein sequence ID" value="GMH63078.1"/>
    <property type="molecule type" value="Genomic_DNA"/>
</dbReference>
<accession>A0A9W7E255</accession>
<name>A0A9W7E255_9STRA</name>
<dbReference type="InterPro" id="IPR029033">
    <property type="entry name" value="His_PPase_superfam"/>
</dbReference>
<reference evidence="1" key="1">
    <citation type="submission" date="2022-07" db="EMBL/GenBank/DDBJ databases">
        <title>Genome analysis of Parmales, a sister group of diatoms, reveals the evolutionary specialization of diatoms from phago-mixotrophs to photoautotrophs.</title>
        <authorList>
            <person name="Ban H."/>
            <person name="Sato S."/>
            <person name="Yoshikawa S."/>
            <person name="Kazumasa Y."/>
            <person name="Nakamura Y."/>
            <person name="Ichinomiya M."/>
            <person name="Saitoh K."/>
            <person name="Sato N."/>
            <person name="Blanc-Mathieu R."/>
            <person name="Endo H."/>
            <person name="Kuwata A."/>
            <person name="Ogata H."/>
        </authorList>
    </citation>
    <scope>NUCLEOTIDE SEQUENCE</scope>
</reference>
<comment type="caution">
    <text evidence="1">The sequence shown here is derived from an EMBL/GenBank/DDBJ whole genome shotgun (WGS) entry which is preliminary data.</text>
</comment>
<gene>
    <name evidence="1" type="ORF">TrRE_jg5240</name>
</gene>
<dbReference type="Gene3D" id="3.40.50.1240">
    <property type="entry name" value="Phosphoglycerate mutase-like"/>
    <property type="match status" value="1"/>
</dbReference>
<sequence length="167" mass="18167">MDNYTGTYDTPEEDPACPVDPALTSLGESQALSLVPITTTMGEASLLPSFVYVSPLRRATQTGILAFPSLTFPFRCSHLLAEESNGLPCDYVQPSSSLLPLFGSKVDYSGYDEAVDIQSEHAAPPRTLKESKARLCGRADEFLSLLRADRAKNPKLRVVGVCSHSQW</sequence>
<evidence type="ECO:0000313" key="1">
    <source>
        <dbReference type="EMBL" id="GMH63078.1"/>
    </source>
</evidence>